<accession>A0AAD6C943</accession>
<feature type="chain" id="PRO_5041774752" description="Hydrophobin" evidence="2">
    <location>
        <begin position="20"/>
        <end position="139"/>
    </location>
</feature>
<keyword evidence="1 2" id="KW-1015">Disulfide bond</keyword>
<organism evidence="3 4">
    <name type="scientific">Penicillium daleae</name>
    <dbReference type="NCBI Taxonomy" id="63821"/>
    <lineage>
        <taxon>Eukaryota</taxon>
        <taxon>Fungi</taxon>
        <taxon>Dikarya</taxon>
        <taxon>Ascomycota</taxon>
        <taxon>Pezizomycotina</taxon>
        <taxon>Eurotiomycetes</taxon>
        <taxon>Eurotiomycetidae</taxon>
        <taxon>Eurotiales</taxon>
        <taxon>Aspergillaceae</taxon>
        <taxon>Penicillium</taxon>
    </lineage>
</organism>
<dbReference type="CDD" id="cd23507">
    <property type="entry name" value="hydrophobin_I"/>
    <property type="match status" value="1"/>
</dbReference>
<evidence type="ECO:0000313" key="4">
    <source>
        <dbReference type="Proteomes" id="UP001213681"/>
    </source>
</evidence>
<name>A0AAD6C943_9EURO</name>
<feature type="signal peptide" evidence="2">
    <location>
        <begin position="1"/>
        <end position="19"/>
    </location>
</feature>
<keyword evidence="2" id="KW-0732">Signal</keyword>
<evidence type="ECO:0000256" key="1">
    <source>
        <dbReference type="ARBA" id="ARBA00023157"/>
    </source>
</evidence>
<gene>
    <name evidence="3" type="ORF">N7458_003889</name>
</gene>
<dbReference type="GeneID" id="81597514"/>
<dbReference type="AlphaFoldDB" id="A0AAD6C943"/>
<comment type="caution">
    <text evidence="3">The sequence shown here is derived from an EMBL/GenBank/DDBJ whole genome shotgun (WGS) entry which is preliminary data.</text>
</comment>
<dbReference type="Pfam" id="PF01185">
    <property type="entry name" value="Hydrophobin"/>
    <property type="match status" value="1"/>
</dbReference>
<dbReference type="InterPro" id="IPR001338">
    <property type="entry name" value="Class_I_Hydrophobin"/>
</dbReference>
<keyword evidence="2" id="KW-0134">Cell wall</keyword>
<evidence type="ECO:0000313" key="3">
    <source>
        <dbReference type="EMBL" id="KAJ5455625.1"/>
    </source>
</evidence>
<protein>
    <recommendedName>
        <fullName evidence="2">Hydrophobin</fullName>
    </recommendedName>
</protein>
<comment type="subcellular location">
    <subcellularLocation>
        <location evidence="2">Secreted</location>
        <location evidence="2">Cell wall</location>
    </subcellularLocation>
</comment>
<keyword evidence="4" id="KW-1185">Reference proteome</keyword>
<reference evidence="3" key="1">
    <citation type="submission" date="2022-12" db="EMBL/GenBank/DDBJ databases">
        <authorList>
            <person name="Petersen C."/>
        </authorList>
    </citation>
    <scope>NUCLEOTIDE SEQUENCE</scope>
    <source>
        <strain evidence="3">IBT 16125</strain>
    </source>
</reference>
<evidence type="ECO:0000256" key="2">
    <source>
        <dbReference type="RuleBase" id="RU365009"/>
    </source>
</evidence>
<dbReference type="Proteomes" id="UP001213681">
    <property type="component" value="Unassembled WGS sequence"/>
</dbReference>
<keyword evidence="2" id="KW-0964">Secreted</keyword>
<dbReference type="GO" id="GO:0005199">
    <property type="term" value="F:structural constituent of cell wall"/>
    <property type="evidence" value="ECO:0007669"/>
    <property type="project" value="InterPro"/>
</dbReference>
<reference evidence="3" key="2">
    <citation type="journal article" date="2023" name="IMA Fungus">
        <title>Comparative genomic study of the Penicillium genus elucidates a diverse pangenome and 15 lateral gene transfer events.</title>
        <authorList>
            <person name="Petersen C."/>
            <person name="Sorensen T."/>
            <person name="Nielsen M.R."/>
            <person name="Sondergaard T.E."/>
            <person name="Sorensen J.L."/>
            <person name="Fitzpatrick D.A."/>
            <person name="Frisvad J.C."/>
            <person name="Nielsen K.L."/>
        </authorList>
    </citation>
    <scope>NUCLEOTIDE SEQUENCE</scope>
    <source>
        <strain evidence="3">IBT 16125</strain>
    </source>
</reference>
<sequence length="139" mass="14455">MRFSLISFLSLVGAGMVSARPSEGAMLAKRSDTETKVKEAAAALAGNKVEDESETSECVGPLLCCGSLTTPLDHIVDPILEDLGINAANIVGSIGLLCDPYEASICDSAPQCCTEANLLGGTLALGCWSKFDTFGIPER</sequence>
<proteinExistence type="inferred from homology"/>
<dbReference type="GO" id="GO:0009277">
    <property type="term" value="C:fungal-type cell wall"/>
    <property type="evidence" value="ECO:0007669"/>
    <property type="project" value="InterPro"/>
</dbReference>
<dbReference type="EMBL" id="JAPVEA010000004">
    <property type="protein sequence ID" value="KAJ5455625.1"/>
    <property type="molecule type" value="Genomic_DNA"/>
</dbReference>
<dbReference type="RefSeq" id="XP_056767998.1">
    <property type="nucleotide sequence ID" value="XM_056907271.1"/>
</dbReference>
<comment type="similarity">
    <text evidence="2">Belongs to the fungal hydrophobin family.</text>
</comment>